<organism evidence="1">
    <name type="scientific">hydrothermal vent metagenome</name>
    <dbReference type="NCBI Taxonomy" id="652676"/>
    <lineage>
        <taxon>unclassified sequences</taxon>
        <taxon>metagenomes</taxon>
        <taxon>ecological metagenomes</taxon>
    </lineage>
</organism>
<evidence type="ECO:0008006" key="2">
    <source>
        <dbReference type="Google" id="ProtNLM"/>
    </source>
</evidence>
<dbReference type="AlphaFoldDB" id="A0A1W1BRA1"/>
<name>A0A1W1BRA1_9ZZZZ</name>
<dbReference type="EMBL" id="FPHE01000067">
    <property type="protein sequence ID" value="SFV56100.1"/>
    <property type="molecule type" value="Genomic_DNA"/>
</dbReference>
<evidence type="ECO:0000313" key="1">
    <source>
        <dbReference type="EMBL" id="SFV56100.1"/>
    </source>
</evidence>
<protein>
    <recommendedName>
        <fullName evidence="2">Lipoprotein</fullName>
    </recommendedName>
</protein>
<accession>A0A1W1BRA1</accession>
<dbReference type="PROSITE" id="PS51257">
    <property type="entry name" value="PROKAR_LIPOPROTEIN"/>
    <property type="match status" value="1"/>
</dbReference>
<reference evidence="1" key="1">
    <citation type="submission" date="2016-10" db="EMBL/GenBank/DDBJ databases">
        <authorList>
            <person name="de Groot N.N."/>
        </authorList>
    </citation>
    <scope>NUCLEOTIDE SEQUENCE</scope>
</reference>
<gene>
    <name evidence="1" type="ORF">MNB_SV-12-672</name>
</gene>
<sequence>MKYIITPIIALMLSACSTLTEKEPPIKPVITKLPNSSEFTEFNSFENNLTNNSYDIQGRYELQRGLYMTGDINRGEITHAYMVIDKLDDNDFGYYFADKLKGADAMSTFGVFHYDEDDKKFHQKYLDGDSYKIRKGGIEIVTDATRLKLTIKQLGGRKIIIWKKVKEDSIGLIDDTIDSALKEAEDSYRQVYESRREEVIDDSSFFGFF</sequence>
<proteinExistence type="predicted"/>